<evidence type="ECO:0000313" key="2">
    <source>
        <dbReference type="EMBL" id="KZL94093.1"/>
    </source>
</evidence>
<evidence type="ECO:0000313" key="3">
    <source>
        <dbReference type="Proteomes" id="UP000076603"/>
    </source>
</evidence>
<feature type="transmembrane region" description="Helical" evidence="1">
    <location>
        <begin position="29"/>
        <end position="50"/>
    </location>
</feature>
<dbReference type="OrthoDB" id="9804790at2"/>
<comment type="caution">
    <text evidence="2">The sequence shown here is derived from an EMBL/GenBank/DDBJ whole genome shotgun (WGS) entry which is preliminary data.</text>
</comment>
<organism evidence="2 3">
    <name type="scientific">Clostridium magnum DSM 2767</name>
    <dbReference type="NCBI Taxonomy" id="1121326"/>
    <lineage>
        <taxon>Bacteria</taxon>
        <taxon>Bacillati</taxon>
        <taxon>Bacillota</taxon>
        <taxon>Clostridia</taxon>
        <taxon>Eubacteriales</taxon>
        <taxon>Clostridiaceae</taxon>
        <taxon>Clostridium</taxon>
    </lineage>
</organism>
<reference evidence="2 3" key="1">
    <citation type="submission" date="2016-04" db="EMBL/GenBank/DDBJ databases">
        <title>Genome sequence of Clostridium magnum DSM 2767.</title>
        <authorList>
            <person name="Poehlein A."/>
            <person name="Uhlig R."/>
            <person name="Fischer R."/>
            <person name="Bahl H."/>
            <person name="Daniel R."/>
        </authorList>
    </citation>
    <scope>NUCLEOTIDE SEQUENCE [LARGE SCALE GENOMIC DNA]</scope>
    <source>
        <strain evidence="2 3">DSM 2767</strain>
    </source>
</reference>
<keyword evidence="1" id="KW-0812">Transmembrane</keyword>
<name>A0A162UMV8_9CLOT</name>
<dbReference type="EMBL" id="LWAE01000001">
    <property type="protein sequence ID" value="KZL94093.1"/>
    <property type="molecule type" value="Genomic_DNA"/>
</dbReference>
<accession>A0A162UMV8</accession>
<dbReference type="AlphaFoldDB" id="A0A162UMV8"/>
<keyword evidence="1" id="KW-1133">Transmembrane helix</keyword>
<dbReference type="Proteomes" id="UP000076603">
    <property type="component" value="Unassembled WGS sequence"/>
</dbReference>
<dbReference type="PATRIC" id="fig|1121326.3.peg.1107"/>
<keyword evidence="3" id="KW-1185">Reference proteome</keyword>
<gene>
    <name evidence="2" type="ORF">CLMAG_11460</name>
</gene>
<proteinExistence type="predicted"/>
<dbReference type="RefSeq" id="WP_161486934.1">
    <property type="nucleotide sequence ID" value="NZ_FQXL01000009.1"/>
</dbReference>
<sequence length="52" mass="5681">MSGFILGTVQLGTDYGINNIQGKPSLEKAFSILKTASVILFYISILFCILKI</sequence>
<protein>
    <submittedName>
        <fullName evidence="2">Uncharacterized protein</fullName>
    </submittedName>
</protein>
<evidence type="ECO:0000256" key="1">
    <source>
        <dbReference type="SAM" id="Phobius"/>
    </source>
</evidence>
<keyword evidence="1" id="KW-0472">Membrane</keyword>
<dbReference type="STRING" id="1121326.CLMAG_11460"/>